<organism evidence="2 3">
    <name type="scientific">Longimonas halophila</name>
    <dbReference type="NCBI Taxonomy" id="1469170"/>
    <lineage>
        <taxon>Bacteria</taxon>
        <taxon>Pseudomonadati</taxon>
        <taxon>Rhodothermota</taxon>
        <taxon>Rhodothermia</taxon>
        <taxon>Rhodothermales</taxon>
        <taxon>Salisaetaceae</taxon>
        <taxon>Longimonas</taxon>
    </lineage>
</organism>
<feature type="domain" description="NodB homology" evidence="1">
    <location>
        <begin position="61"/>
        <end position="242"/>
    </location>
</feature>
<dbReference type="PANTHER" id="PTHR10587:SF137">
    <property type="entry name" value="4-DEOXY-4-FORMAMIDO-L-ARABINOSE-PHOSPHOUNDECAPRENOL DEFORMYLASE ARND-RELATED"/>
    <property type="match status" value="1"/>
</dbReference>
<comment type="caution">
    <text evidence="2">The sequence shown here is derived from an EMBL/GenBank/DDBJ whole genome shotgun (WGS) entry which is preliminary data.</text>
</comment>
<evidence type="ECO:0000313" key="3">
    <source>
        <dbReference type="Proteomes" id="UP000221024"/>
    </source>
</evidence>
<protein>
    <submittedName>
        <fullName evidence="2">Polysaccharide deacetylase family protein</fullName>
    </submittedName>
</protein>
<proteinExistence type="predicted"/>
<evidence type="ECO:0000259" key="1">
    <source>
        <dbReference type="PROSITE" id="PS51677"/>
    </source>
</evidence>
<dbReference type="InterPro" id="IPR050248">
    <property type="entry name" value="Polysacc_deacetylase_ArnD"/>
</dbReference>
<sequence>MDAPGARICKAFFLTASPVPMILPPVSHSWLPWWTSVATRPLRPWWPHTWWRMEASPAHPPTVYLTFDDGPTAIATEALLRILRHYDARATFFLIGHHVQAHPQRVRRIVEAGHAVGNHTFTHVDAWQTARSTVIRELEDTARVIRAHTGGPVPLLRPPYGHLTPALCRWAGRHGARVVMWDVMPADFQRGASPTSVARFTTAHVRSGSIVVLHDNPMTEPVTLQALEAILRWGTARGWRFEALPTPTTGP</sequence>
<dbReference type="InterPro" id="IPR002509">
    <property type="entry name" value="NODB_dom"/>
</dbReference>
<dbReference type="GO" id="GO:0005975">
    <property type="term" value="P:carbohydrate metabolic process"/>
    <property type="evidence" value="ECO:0007669"/>
    <property type="project" value="InterPro"/>
</dbReference>
<dbReference type="OrthoDB" id="9812065at2"/>
<dbReference type="AlphaFoldDB" id="A0A2H3NQM9"/>
<dbReference type="PANTHER" id="PTHR10587">
    <property type="entry name" value="GLYCOSYL TRANSFERASE-RELATED"/>
    <property type="match status" value="1"/>
</dbReference>
<dbReference type="SUPFAM" id="SSF88713">
    <property type="entry name" value="Glycoside hydrolase/deacetylase"/>
    <property type="match status" value="1"/>
</dbReference>
<dbReference type="Pfam" id="PF01522">
    <property type="entry name" value="Polysacc_deac_1"/>
    <property type="match status" value="1"/>
</dbReference>
<name>A0A2H3NQM9_9BACT</name>
<dbReference type="Gene3D" id="3.20.20.370">
    <property type="entry name" value="Glycoside hydrolase/deacetylase"/>
    <property type="match status" value="1"/>
</dbReference>
<accession>A0A2H3NQM9</accession>
<dbReference type="EMBL" id="PDEP01000001">
    <property type="protein sequence ID" value="PEN09497.1"/>
    <property type="molecule type" value="Genomic_DNA"/>
</dbReference>
<dbReference type="CDD" id="cd10959">
    <property type="entry name" value="CE4_NodB_like_3"/>
    <property type="match status" value="1"/>
</dbReference>
<dbReference type="InterPro" id="IPR011330">
    <property type="entry name" value="Glyco_hydro/deAcase_b/a-brl"/>
</dbReference>
<reference evidence="2 3" key="1">
    <citation type="submission" date="2017-10" db="EMBL/GenBank/DDBJ databases">
        <title>Draft genome of Longimonas halophila.</title>
        <authorList>
            <person name="Goh K.M."/>
            <person name="Shamsir M.S."/>
            <person name="Lim S.W."/>
        </authorList>
    </citation>
    <scope>NUCLEOTIDE SEQUENCE [LARGE SCALE GENOMIC DNA]</scope>
    <source>
        <strain evidence="2 3">KCTC 42399</strain>
    </source>
</reference>
<dbReference type="PROSITE" id="PS51677">
    <property type="entry name" value="NODB"/>
    <property type="match status" value="1"/>
</dbReference>
<gene>
    <name evidence="2" type="ORF">CRI93_01850</name>
</gene>
<dbReference type="GO" id="GO:0016810">
    <property type="term" value="F:hydrolase activity, acting on carbon-nitrogen (but not peptide) bonds"/>
    <property type="evidence" value="ECO:0007669"/>
    <property type="project" value="InterPro"/>
</dbReference>
<keyword evidence="3" id="KW-1185">Reference proteome</keyword>
<evidence type="ECO:0000313" key="2">
    <source>
        <dbReference type="EMBL" id="PEN09497.1"/>
    </source>
</evidence>
<dbReference type="Proteomes" id="UP000221024">
    <property type="component" value="Unassembled WGS sequence"/>
</dbReference>